<accession>A0A8D8BQP2</accession>
<dbReference type="EMBL" id="HBUE01212407">
    <property type="protein sequence ID" value="CAG6535030.1"/>
    <property type="molecule type" value="Transcribed_RNA"/>
</dbReference>
<organism evidence="2">
    <name type="scientific">Culex pipiens</name>
    <name type="common">House mosquito</name>
    <dbReference type="NCBI Taxonomy" id="7175"/>
    <lineage>
        <taxon>Eukaryota</taxon>
        <taxon>Metazoa</taxon>
        <taxon>Ecdysozoa</taxon>
        <taxon>Arthropoda</taxon>
        <taxon>Hexapoda</taxon>
        <taxon>Insecta</taxon>
        <taxon>Pterygota</taxon>
        <taxon>Neoptera</taxon>
        <taxon>Endopterygota</taxon>
        <taxon>Diptera</taxon>
        <taxon>Nematocera</taxon>
        <taxon>Culicoidea</taxon>
        <taxon>Culicidae</taxon>
        <taxon>Culicinae</taxon>
        <taxon>Culicini</taxon>
        <taxon>Culex</taxon>
        <taxon>Culex</taxon>
    </lineage>
</organism>
<feature type="region of interest" description="Disordered" evidence="1">
    <location>
        <begin position="77"/>
        <end position="111"/>
    </location>
</feature>
<feature type="compositionally biased region" description="Polar residues" evidence="1">
    <location>
        <begin position="1"/>
        <end position="20"/>
    </location>
</feature>
<feature type="region of interest" description="Disordered" evidence="1">
    <location>
        <begin position="1"/>
        <end position="53"/>
    </location>
</feature>
<reference evidence="2" key="1">
    <citation type="submission" date="2021-05" db="EMBL/GenBank/DDBJ databases">
        <authorList>
            <person name="Alioto T."/>
            <person name="Alioto T."/>
            <person name="Gomez Garrido J."/>
        </authorList>
    </citation>
    <scope>NUCLEOTIDE SEQUENCE</scope>
</reference>
<evidence type="ECO:0000256" key="1">
    <source>
        <dbReference type="SAM" id="MobiDB-lite"/>
    </source>
</evidence>
<name>A0A8D8BQP2_CULPI</name>
<proteinExistence type="predicted"/>
<dbReference type="EMBL" id="HBUE01318888">
    <property type="protein sequence ID" value="CAG6586991.1"/>
    <property type="molecule type" value="Transcribed_RNA"/>
</dbReference>
<sequence>MTWTTSTKNITKPSAETPSTRLPAAEGDRCLANLPAAPPPSTRTRRAVSRTTRWRRTAIPGRCSMPEVDSVDGAAALQLPGGESSSSHGVAEDEEAARRTHAVANPNRPTGNRFNYAVACSALRNGHAGRCTETTLLD</sequence>
<protein>
    <submittedName>
        <fullName evidence="2">(northern house mosquito) hypothetical protein</fullName>
    </submittedName>
</protein>
<evidence type="ECO:0000313" key="2">
    <source>
        <dbReference type="EMBL" id="CAG6480023.1"/>
    </source>
</evidence>
<feature type="compositionally biased region" description="Basic residues" evidence="1">
    <location>
        <begin position="43"/>
        <end position="53"/>
    </location>
</feature>
<dbReference type="AlphaFoldDB" id="A0A8D8BQP2"/>
<dbReference type="EMBL" id="HBUE01087377">
    <property type="protein sequence ID" value="CAG6480023.1"/>
    <property type="molecule type" value="Transcribed_RNA"/>
</dbReference>